<protein>
    <recommendedName>
        <fullName evidence="4">Chorismate dehydratase</fullName>
        <ecNumber evidence="4">4.2.1.151</ecNumber>
    </recommendedName>
    <alternativeName>
        <fullName evidence="4">Menaquinone biosynthetic enzyme MqnA</fullName>
    </alternativeName>
</protein>
<evidence type="ECO:0000256" key="2">
    <source>
        <dbReference type="ARBA" id="ARBA00022428"/>
    </source>
</evidence>
<dbReference type="Pfam" id="PF02621">
    <property type="entry name" value="VitK2_biosynth"/>
    <property type="match status" value="1"/>
</dbReference>
<name>A0A5B9M7M1_9BACT</name>
<dbReference type="InterPro" id="IPR030868">
    <property type="entry name" value="MqnA"/>
</dbReference>
<dbReference type="PANTHER" id="PTHR37690:SF1">
    <property type="entry name" value="CHORISMATE DEHYDRATASE"/>
    <property type="match status" value="1"/>
</dbReference>
<comment type="pathway">
    <text evidence="1 4">Quinol/quinone metabolism; menaquinone biosynthesis.</text>
</comment>
<dbReference type="SUPFAM" id="SSF53850">
    <property type="entry name" value="Periplasmic binding protein-like II"/>
    <property type="match status" value="1"/>
</dbReference>
<evidence type="ECO:0000313" key="7">
    <source>
        <dbReference type="Proteomes" id="UP000321353"/>
    </source>
</evidence>
<gene>
    <name evidence="4 6" type="primary">mqnA</name>
    <name evidence="6" type="ORF">Mal15_11990</name>
</gene>
<organism evidence="6 7">
    <name type="scientific">Stieleria maiorica</name>
    <dbReference type="NCBI Taxonomy" id="2795974"/>
    <lineage>
        <taxon>Bacteria</taxon>
        <taxon>Pseudomonadati</taxon>
        <taxon>Planctomycetota</taxon>
        <taxon>Planctomycetia</taxon>
        <taxon>Pirellulales</taxon>
        <taxon>Pirellulaceae</taxon>
        <taxon>Stieleria</taxon>
    </lineage>
</organism>
<keyword evidence="2 4" id="KW-0474">Menaquinone biosynthesis</keyword>
<dbReference type="GO" id="GO:0009234">
    <property type="term" value="P:menaquinone biosynthetic process"/>
    <property type="evidence" value="ECO:0007669"/>
    <property type="project" value="UniProtKB-UniRule"/>
</dbReference>
<dbReference type="PANTHER" id="PTHR37690">
    <property type="entry name" value="CHORISMATE DEHYDRATASE"/>
    <property type="match status" value="1"/>
</dbReference>
<keyword evidence="7" id="KW-1185">Reference proteome</keyword>
<feature type="compositionally biased region" description="Low complexity" evidence="5">
    <location>
        <begin position="256"/>
        <end position="275"/>
    </location>
</feature>
<dbReference type="EC" id="4.2.1.151" evidence="4"/>
<accession>A0A5B9M7M1</accession>
<comment type="catalytic activity">
    <reaction evidence="4">
        <text>chorismate = 3-[(1-carboxyvinyl)-oxy]benzoate + H2O</text>
        <dbReference type="Rhea" id="RHEA:40051"/>
        <dbReference type="ChEBI" id="CHEBI:15377"/>
        <dbReference type="ChEBI" id="CHEBI:29748"/>
        <dbReference type="ChEBI" id="CHEBI:76981"/>
        <dbReference type="EC" id="4.2.1.151"/>
    </reaction>
</comment>
<dbReference type="RefSeq" id="WP_147866879.1">
    <property type="nucleotide sequence ID" value="NZ_CP036264.1"/>
</dbReference>
<dbReference type="Proteomes" id="UP000321353">
    <property type="component" value="Chromosome"/>
</dbReference>
<sequence>MTRLGAVSYLNTKPLIHGLKEALGPGDSLTLNLPSRLASQLRSGELDVALIPSVEYFRGDGYQIVSDAAIACRGPVWSVRLVSRVPVKNIRRLALDEGSRTSAAMVRVLLWQMYGLKPQTTVLSMEQSPESVDADAVLIIGDRAMHPERGIYNEIWDLGDRWCRYTETPFVFAMWVARPGINTEGLVDILQRCRDGGVEAMESIAQTHAAAHGLTNEDLYRYFAENLHFQLGNAELEGLRRFREGCASLGLLDTKTTGSTQPTPGSTQQTTERID</sequence>
<proteinExistence type="inferred from homology"/>
<evidence type="ECO:0000256" key="1">
    <source>
        <dbReference type="ARBA" id="ARBA00004863"/>
    </source>
</evidence>
<dbReference type="CDD" id="cd13634">
    <property type="entry name" value="PBP2_Sco4506"/>
    <property type="match status" value="1"/>
</dbReference>
<dbReference type="HAMAP" id="MF_00995">
    <property type="entry name" value="MqnA"/>
    <property type="match status" value="1"/>
</dbReference>
<dbReference type="AlphaFoldDB" id="A0A5B9M7M1"/>
<evidence type="ECO:0000256" key="5">
    <source>
        <dbReference type="SAM" id="MobiDB-lite"/>
    </source>
</evidence>
<dbReference type="GO" id="GO:0016836">
    <property type="term" value="F:hydro-lyase activity"/>
    <property type="evidence" value="ECO:0007669"/>
    <property type="project" value="UniProtKB-UniRule"/>
</dbReference>
<keyword evidence="3 4" id="KW-0456">Lyase</keyword>
<evidence type="ECO:0000256" key="3">
    <source>
        <dbReference type="ARBA" id="ARBA00023239"/>
    </source>
</evidence>
<reference evidence="6 7" key="1">
    <citation type="submission" date="2019-02" db="EMBL/GenBank/DDBJ databases">
        <title>Planctomycetal bacteria perform biofilm scaping via a novel small molecule.</title>
        <authorList>
            <person name="Jeske O."/>
            <person name="Boedeker C."/>
            <person name="Wiegand S."/>
            <person name="Breitling P."/>
            <person name="Kallscheuer N."/>
            <person name="Jogler M."/>
            <person name="Rohde M."/>
            <person name="Petersen J."/>
            <person name="Medema M.H."/>
            <person name="Surup F."/>
            <person name="Jogler C."/>
        </authorList>
    </citation>
    <scope>NUCLEOTIDE SEQUENCE [LARGE SCALE GENOMIC DNA]</scope>
    <source>
        <strain evidence="6 7">Mal15</strain>
    </source>
</reference>
<dbReference type="Gene3D" id="3.40.190.10">
    <property type="entry name" value="Periplasmic binding protein-like II"/>
    <property type="match status" value="2"/>
</dbReference>
<comment type="function">
    <text evidence="4">Catalyzes the dehydration of chorismate into 3-[(1-carboxyvinyl)oxy]benzoate, a step in the biosynthesis of menaquinone (MK, vitamin K2).</text>
</comment>
<dbReference type="KEGG" id="smam:Mal15_11990"/>
<dbReference type="UniPathway" id="UPA00079"/>
<evidence type="ECO:0000313" key="6">
    <source>
        <dbReference type="EMBL" id="QEF97161.1"/>
    </source>
</evidence>
<feature type="region of interest" description="Disordered" evidence="5">
    <location>
        <begin position="253"/>
        <end position="275"/>
    </location>
</feature>
<dbReference type="InterPro" id="IPR003773">
    <property type="entry name" value="Menaquinone_biosynth"/>
</dbReference>
<comment type="similarity">
    <text evidence="4">Belongs to the MqnA/MqnD family. MqnA subfamily.</text>
</comment>
<dbReference type="EMBL" id="CP036264">
    <property type="protein sequence ID" value="QEF97161.1"/>
    <property type="molecule type" value="Genomic_DNA"/>
</dbReference>
<evidence type="ECO:0000256" key="4">
    <source>
        <dbReference type="HAMAP-Rule" id="MF_00995"/>
    </source>
</evidence>